<comment type="similarity">
    <text evidence="1">Belongs to the IER family.</text>
</comment>
<evidence type="ECO:0000313" key="2">
    <source>
        <dbReference type="EMBL" id="ESO96090.1"/>
    </source>
</evidence>
<protein>
    <submittedName>
        <fullName evidence="2">Uncharacterized protein</fullName>
    </submittedName>
</protein>
<accession>V4AMU2</accession>
<organism evidence="2 3">
    <name type="scientific">Lottia gigantea</name>
    <name type="common">Giant owl limpet</name>
    <dbReference type="NCBI Taxonomy" id="225164"/>
    <lineage>
        <taxon>Eukaryota</taxon>
        <taxon>Metazoa</taxon>
        <taxon>Spiralia</taxon>
        <taxon>Lophotrochozoa</taxon>
        <taxon>Mollusca</taxon>
        <taxon>Gastropoda</taxon>
        <taxon>Patellogastropoda</taxon>
        <taxon>Lottioidea</taxon>
        <taxon>Lottiidae</taxon>
        <taxon>Lottia</taxon>
    </lineage>
</organism>
<dbReference type="KEGG" id="lgi:LOTGIDRAFT_116083"/>
<dbReference type="EMBL" id="KB201549">
    <property type="protein sequence ID" value="ESO96090.1"/>
    <property type="molecule type" value="Genomic_DNA"/>
</dbReference>
<dbReference type="GeneID" id="20231297"/>
<evidence type="ECO:0000313" key="3">
    <source>
        <dbReference type="Proteomes" id="UP000030746"/>
    </source>
</evidence>
<dbReference type="HOGENOM" id="CLU_3093457_0_0_1"/>
<dbReference type="PANTHER" id="PTHR15895">
    <property type="entry name" value="IMMEDIATE EARLY RESPONSE GENE"/>
    <property type="match status" value="1"/>
</dbReference>
<dbReference type="OrthoDB" id="6358394at2759"/>
<dbReference type="Pfam" id="PF05760">
    <property type="entry name" value="IER"/>
    <property type="match status" value="1"/>
</dbReference>
<feature type="non-terminal residue" evidence="2">
    <location>
        <position position="52"/>
    </location>
</feature>
<name>V4AMU2_LOTGI</name>
<proteinExistence type="inferred from homology"/>
<reference evidence="2 3" key="1">
    <citation type="journal article" date="2013" name="Nature">
        <title>Insights into bilaterian evolution from three spiralian genomes.</title>
        <authorList>
            <person name="Simakov O."/>
            <person name="Marletaz F."/>
            <person name="Cho S.J."/>
            <person name="Edsinger-Gonzales E."/>
            <person name="Havlak P."/>
            <person name="Hellsten U."/>
            <person name="Kuo D.H."/>
            <person name="Larsson T."/>
            <person name="Lv J."/>
            <person name="Arendt D."/>
            <person name="Savage R."/>
            <person name="Osoegawa K."/>
            <person name="de Jong P."/>
            <person name="Grimwood J."/>
            <person name="Chapman J.A."/>
            <person name="Shapiro H."/>
            <person name="Aerts A."/>
            <person name="Otillar R.P."/>
            <person name="Terry A.Y."/>
            <person name="Boore J.L."/>
            <person name="Grigoriev I.V."/>
            <person name="Lindberg D.R."/>
            <person name="Seaver E.C."/>
            <person name="Weisblat D.A."/>
            <person name="Putnam N.H."/>
            <person name="Rokhsar D.S."/>
        </authorList>
    </citation>
    <scope>NUCLEOTIDE SEQUENCE [LARGE SCALE GENOMIC DNA]</scope>
</reference>
<dbReference type="RefSeq" id="XP_009053206.1">
    <property type="nucleotide sequence ID" value="XM_009054958.1"/>
</dbReference>
<dbReference type="InterPro" id="IPR008653">
    <property type="entry name" value="IER"/>
</dbReference>
<dbReference type="AlphaFoldDB" id="V4AMU2"/>
<sequence>MATFATEAQRLVAVSIGKIAASRSQRGGINLHKNLLVASVLHKARTSFMMEN</sequence>
<evidence type="ECO:0000256" key="1">
    <source>
        <dbReference type="ARBA" id="ARBA00006186"/>
    </source>
</evidence>
<dbReference type="CTD" id="20231297"/>
<gene>
    <name evidence="2" type="ORF">LOTGIDRAFT_116083</name>
</gene>
<keyword evidence="3" id="KW-1185">Reference proteome</keyword>
<dbReference type="Proteomes" id="UP000030746">
    <property type="component" value="Unassembled WGS sequence"/>
</dbReference>
<dbReference type="STRING" id="225164.V4AMU2"/>